<comment type="caution">
    <text evidence="1">The sequence shown here is derived from an EMBL/GenBank/DDBJ whole genome shotgun (WGS) entry which is preliminary data.</text>
</comment>
<dbReference type="EMBL" id="BMAW01053866">
    <property type="protein sequence ID" value="GFS93268.1"/>
    <property type="molecule type" value="Genomic_DNA"/>
</dbReference>
<dbReference type="Proteomes" id="UP000887013">
    <property type="component" value="Unassembled WGS sequence"/>
</dbReference>
<evidence type="ECO:0000313" key="1">
    <source>
        <dbReference type="EMBL" id="GFS93268.1"/>
    </source>
</evidence>
<reference evidence="1" key="1">
    <citation type="submission" date="2020-08" db="EMBL/GenBank/DDBJ databases">
        <title>Multicomponent nature underlies the extraordinary mechanical properties of spider dragline silk.</title>
        <authorList>
            <person name="Kono N."/>
            <person name="Nakamura H."/>
            <person name="Mori M."/>
            <person name="Yoshida Y."/>
            <person name="Ohtoshi R."/>
            <person name="Malay A.D."/>
            <person name="Moran D.A.P."/>
            <person name="Tomita M."/>
            <person name="Numata K."/>
            <person name="Arakawa K."/>
        </authorList>
    </citation>
    <scope>NUCLEOTIDE SEQUENCE</scope>
</reference>
<sequence length="101" mass="11270">MALGSFHLTEGVNYRLRNGTPPSRTLLCCGPVGPSGPSRKWLQGHVDKCNDSSVTRQTSDRNQWQVFIHSSRPSQGRPQKAKPNIIKSVITLSVKRRMISQ</sequence>
<keyword evidence="2" id="KW-1185">Reference proteome</keyword>
<organism evidence="1 2">
    <name type="scientific">Nephila pilipes</name>
    <name type="common">Giant wood spider</name>
    <name type="synonym">Nephila maculata</name>
    <dbReference type="NCBI Taxonomy" id="299642"/>
    <lineage>
        <taxon>Eukaryota</taxon>
        <taxon>Metazoa</taxon>
        <taxon>Ecdysozoa</taxon>
        <taxon>Arthropoda</taxon>
        <taxon>Chelicerata</taxon>
        <taxon>Arachnida</taxon>
        <taxon>Araneae</taxon>
        <taxon>Araneomorphae</taxon>
        <taxon>Entelegynae</taxon>
        <taxon>Araneoidea</taxon>
        <taxon>Nephilidae</taxon>
        <taxon>Nephila</taxon>
    </lineage>
</organism>
<accession>A0A8X6N4R3</accession>
<name>A0A8X6N4R3_NEPPI</name>
<gene>
    <name evidence="1" type="ORF">NPIL_184011</name>
</gene>
<dbReference type="AlphaFoldDB" id="A0A8X6N4R3"/>
<evidence type="ECO:0000313" key="2">
    <source>
        <dbReference type="Proteomes" id="UP000887013"/>
    </source>
</evidence>
<proteinExistence type="predicted"/>
<protein>
    <submittedName>
        <fullName evidence="1">Uncharacterized protein</fullName>
    </submittedName>
</protein>